<reference evidence="4" key="2">
    <citation type="journal article" date="2019" name="Int. J. Syst. Evol. Microbiol.">
        <title>The Global Catalogue of Microorganisms (GCM) 10K type strain sequencing project: providing services to taxonomists for standard genome sequencing and annotation.</title>
        <authorList>
            <consortium name="The Broad Institute Genomics Platform"/>
            <consortium name="The Broad Institute Genome Sequencing Center for Infectious Disease"/>
            <person name="Wu L."/>
            <person name="Ma J."/>
        </authorList>
    </citation>
    <scope>NUCLEOTIDE SEQUENCE [LARGE SCALE GENOMIC DNA]</scope>
    <source>
        <strain evidence="4">RDMS1</strain>
    </source>
</reference>
<sequence>MYTRQRVGAISILGIGFLLITFVPAALESRGATDLIVGLAITGGVLLSTGNLWLERVLASEGEYDERQIAIRYRSGWIVFGFLYRRSGQFGVSSSSPI</sequence>
<keyword evidence="1" id="KW-0472">Membrane</keyword>
<name>A0ABD5YTL7_9EURY</name>
<keyword evidence="4" id="KW-1185">Reference proteome</keyword>
<evidence type="ECO:0000313" key="4">
    <source>
        <dbReference type="Proteomes" id="UP001596417"/>
    </source>
</evidence>
<protein>
    <submittedName>
        <fullName evidence="3">Uncharacterized protein</fullName>
    </submittedName>
</protein>
<dbReference type="AlphaFoldDB" id="A0ABD5YTL7"/>
<gene>
    <name evidence="2" type="ORF">ACFQL7_21160</name>
    <name evidence="3" type="ORF">ACFQL7_23455</name>
</gene>
<feature type="transmembrane region" description="Helical" evidence="1">
    <location>
        <begin position="33"/>
        <end position="54"/>
    </location>
</feature>
<dbReference type="EMBL" id="JBHTAX010000004">
    <property type="protein sequence ID" value="MFC7192478.1"/>
    <property type="molecule type" value="Genomic_DNA"/>
</dbReference>
<accession>A0ABD5YTL7</accession>
<comment type="caution">
    <text evidence="3">The sequence shown here is derived from an EMBL/GenBank/DDBJ whole genome shotgun (WGS) entry which is preliminary data.</text>
</comment>
<proteinExistence type="predicted"/>
<reference evidence="3" key="1">
    <citation type="journal article" date="2014" name="Int. J. Syst. Evol. Microbiol.">
        <title>Complete genome sequence of Corynebacterium casei LMG S-19264T (=DSM 44701T), isolated from a smear-ripened cheese.</title>
        <authorList>
            <consortium name="US DOE Joint Genome Institute (JGI-PGF)"/>
            <person name="Walter F."/>
            <person name="Albersmeier A."/>
            <person name="Kalinowski J."/>
            <person name="Ruckert C."/>
        </authorList>
    </citation>
    <scope>NUCLEOTIDE SEQUENCE [LARGE SCALE GENOMIC DNA]</scope>
    <source>
        <strain evidence="3">NBRC 107106</strain>
    </source>
</reference>
<keyword evidence="1" id="KW-0812">Transmembrane</keyword>
<feature type="transmembrane region" description="Helical" evidence="1">
    <location>
        <begin position="7"/>
        <end position="27"/>
    </location>
</feature>
<evidence type="ECO:0000256" key="1">
    <source>
        <dbReference type="SAM" id="Phobius"/>
    </source>
</evidence>
<reference evidence="3" key="3">
    <citation type="submission" date="2024-09" db="EMBL/GenBank/DDBJ databases">
        <authorList>
            <person name="Sun Q."/>
        </authorList>
    </citation>
    <scope>NUCLEOTIDE SEQUENCE</scope>
    <source>
        <strain evidence="3">NBRC 107106</strain>
    </source>
</reference>
<evidence type="ECO:0000313" key="2">
    <source>
        <dbReference type="EMBL" id="MFC7192063.1"/>
    </source>
</evidence>
<keyword evidence="1" id="KW-1133">Transmembrane helix</keyword>
<organism evidence="3 4">
    <name type="scientific">Halocatena marina</name>
    <dbReference type="NCBI Taxonomy" id="2934937"/>
    <lineage>
        <taxon>Archaea</taxon>
        <taxon>Methanobacteriati</taxon>
        <taxon>Methanobacteriota</taxon>
        <taxon>Stenosarchaea group</taxon>
        <taxon>Halobacteria</taxon>
        <taxon>Halobacteriales</taxon>
        <taxon>Natronomonadaceae</taxon>
        <taxon>Halocatena</taxon>
    </lineage>
</organism>
<dbReference type="EMBL" id="JBHTAX010000004">
    <property type="protein sequence ID" value="MFC7192063.1"/>
    <property type="molecule type" value="Genomic_DNA"/>
</dbReference>
<dbReference type="RefSeq" id="WP_390206623.1">
    <property type="nucleotide sequence ID" value="NZ_JBHSZC010000003.1"/>
</dbReference>
<evidence type="ECO:0000313" key="3">
    <source>
        <dbReference type="EMBL" id="MFC7192478.1"/>
    </source>
</evidence>
<dbReference type="Proteomes" id="UP001596417">
    <property type="component" value="Unassembled WGS sequence"/>
</dbReference>